<evidence type="ECO:0000256" key="2">
    <source>
        <dbReference type="ARBA" id="ARBA00023002"/>
    </source>
</evidence>
<protein>
    <submittedName>
        <fullName evidence="5">Short-chain dehydrogenase</fullName>
    </submittedName>
</protein>
<dbReference type="Pfam" id="PF00106">
    <property type="entry name" value="adh_short"/>
    <property type="match status" value="1"/>
</dbReference>
<evidence type="ECO:0000313" key="5">
    <source>
        <dbReference type="EMBL" id="GMA94840.1"/>
    </source>
</evidence>
<evidence type="ECO:0000259" key="4">
    <source>
        <dbReference type="SMART" id="SM00822"/>
    </source>
</evidence>
<accession>A0ABQ6K786</accession>
<dbReference type="InterPro" id="IPR057326">
    <property type="entry name" value="KR_dom"/>
</dbReference>
<dbReference type="CDD" id="cd05233">
    <property type="entry name" value="SDR_c"/>
    <property type="match status" value="1"/>
</dbReference>
<dbReference type="Proteomes" id="UP001157034">
    <property type="component" value="Unassembled WGS sequence"/>
</dbReference>
<sequence length="263" mass="28471">MGIPVGTALVTGGTSGIGAAFARALAKRGHDIVLVARSAGPLEAMAAELRALGSHVETITADLSDRADTSRVAERLRDTGRPIDVLVNNAGFGLRTRLVTPDVAEHERAFDVMIRAVFVLGAAAAEQMRGRGRGAIINVGSVSGETSMNAYSAIKAWVNTYSEVLANELHGTGVTVTDLEPGWVHTQFHQRAELRSSSIPGFLWLDADYLVERCLRDADRGKVISIPSVRFKVLTWFTRHLPSTSMRAVSRRIALRRRDTVSQ</sequence>
<evidence type="ECO:0000256" key="1">
    <source>
        <dbReference type="ARBA" id="ARBA00006484"/>
    </source>
</evidence>
<comment type="caution">
    <text evidence="5">The sequence shown here is derived from an EMBL/GenBank/DDBJ whole genome shotgun (WGS) entry which is preliminary data.</text>
</comment>
<proteinExistence type="inferred from homology"/>
<comment type="similarity">
    <text evidence="1 3">Belongs to the short-chain dehydrogenases/reductases (SDR) family.</text>
</comment>
<dbReference type="PANTHER" id="PTHR44196">
    <property type="entry name" value="DEHYDROGENASE/REDUCTASE SDR FAMILY MEMBER 7B"/>
    <property type="match status" value="1"/>
</dbReference>
<reference evidence="6" key="1">
    <citation type="journal article" date="2019" name="Int. J. Syst. Evol. Microbiol.">
        <title>The Global Catalogue of Microorganisms (GCM) 10K type strain sequencing project: providing services to taxonomists for standard genome sequencing and annotation.</title>
        <authorList>
            <consortium name="The Broad Institute Genomics Platform"/>
            <consortium name="The Broad Institute Genome Sequencing Center for Infectious Disease"/>
            <person name="Wu L."/>
            <person name="Ma J."/>
        </authorList>
    </citation>
    <scope>NUCLEOTIDE SEQUENCE [LARGE SCALE GENOMIC DNA]</scope>
    <source>
        <strain evidence="6">NBRC 108894</strain>
    </source>
</reference>
<dbReference type="InterPro" id="IPR002347">
    <property type="entry name" value="SDR_fam"/>
</dbReference>
<dbReference type="SUPFAM" id="SSF51735">
    <property type="entry name" value="NAD(P)-binding Rossmann-fold domains"/>
    <property type="match status" value="1"/>
</dbReference>
<keyword evidence="2" id="KW-0560">Oxidoreductase</keyword>
<feature type="domain" description="Ketoreductase" evidence="4">
    <location>
        <begin position="6"/>
        <end position="186"/>
    </location>
</feature>
<dbReference type="PIRSF" id="PIRSF000126">
    <property type="entry name" value="11-beta-HSD1"/>
    <property type="match status" value="1"/>
</dbReference>
<dbReference type="PANTHER" id="PTHR44196:SF2">
    <property type="entry name" value="SHORT-CHAIN DEHYDROGENASE-RELATED"/>
    <property type="match status" value="1"/>
</dbReference>
<dbReference type="RefSeq" id="WP_284253720.1">
    <property type="nucleotide sequence ID" value="NZ_BAAAQO010000002.1"/>
</dbReference>
<name>A0ABQ6K786_9MICO</name>
<evidence type="ECO:0000313" key="6">
    <source>
        <dbReference type="Proteomes" id="UP001157034"/>
    </source>
</evidence>
<dbReference type="PRINTS" id="PR00081">
    <property type="entry name" value="GDHRDH"/>
</dbReference>
<gene>
    <name evidence="5" type="ORF">GCM10025881_16640</name>
</gene>
<dbReference type="EMBL" id="BSVB01000001">
    <property type="protein sequence ID" value="GMA94840.1"/>
    <property type="molecule type" value="Genomic_DNA"/>
</dbReference>
<dbReference type="InterPro" id="IPR036291">
    <property type="entry name" value="NAD(P)-bd_dom_sf"/>
</dbReference>
<dbReference type="PRINTS" id="PR00080">
    <property type="entry name" value="SDRFAMILY"/>
</dbReference>
<evidence type="ECO:0000256" key="3">
    <source>
        <dbReference type="RuleBase" id="RU000363"/>
    </source>
</evidence>
<keyword evidence="6" id="KW-1185">Reference proteome</keyword>
<dbReference type="Gene3D" id="3.40.50.720">
    <property type="entry name" value="NAD(P)-binding Rossmann-like Domain"/>
    <property type="match status" value="1"/>
</dbReference>
<dbReference type="SMART" id="SM00822">
    <property type="entry name" value="PKS_KR"/>
    <property type="match status" value="1"/>
</dbReference>
<organism evidence="5 6">
    <name type="scientific">Pseudolysinimonas kribbensis</name>
    <dbReference type="NCBI Taxonomy" id="433641"/>
    <lineage>
        <taxon>Bacteria</taxon>
        <taxon>Bacillati</taxon>
        <taxon>Actinomycetota</taxon>
        <taxon>Actinomycetes</taxon>
        <taxon>Micrococcales</taxon>
        <taxon>Microbacteriaceae</taxon>
        <taxon>Pseudolysinimonas</taxon>
    </lineage>
</organism>